<dbReference type="Proteomes" id="UP000184476">
    <property type="component" value="Unassembled WGS sequence"/>
</dbReference>
<comment type="similarity">
    <text evidence="2">Belongs to the bacterial diacylglycerol kinase family.</text>
</comment>
<keyword evidence="18" id="KW-0460">Magnesium</keyword>
<feature type="transmembrane region" description="Helical" evidence="19">
    <location>
        <begin position="52"/>
        <end position="71"/>
    </location>
</feature>
<keyword evidence="21" id="KW-1185">Reference proteome</keyword>
<keyword evidence="5" id="KW-0808">Transferase</keyword>
<protein>
    <submittedName>
        <fullName evidence="20">Diacylglycerol kinase (ATP)</fullName>
    </submittedName>
</protein>
<dbReference type="Pfam" id="PF01219">
    <property type="entry name" value="DAGK_prokar"/>
    <property type="match status" value="1"/>
</dbReference>
<sequence>MWVHKFLKSIGYALEGLKYTLTTQRNMRIHFVIALVVLIISFYLPLNRLEVLILFLSIAMVLFAELLNTVLETIVDMVTQEFHPLAKIAKDVAAGAVLLTVGLAVIVGISIFYPYLNLLFVGVISEPLRLPSVQLAGMIAFTFLFTLMLKGWLSRYNRQSFEPSIAVSIASCIAALITFVIGNLAIAILSYLLVTMLVASRYRMKPDWVPLGMGALIGTAIAIIGVLLIGG</sequence>
<evidence type="ECO:0000256" key="15">
    <source>
        <dbReference type="PIRSR" id="PIRSR600829-1"/>
    </source>
</evidence>
<keyword evidence="4" id="KW-0444">Lipid biosynthesis</keyword>
<evidence type="ECO:0000256" key="7">
    <source>
        <dbReference type="ARBA" id="ARBA00022741"/>
    </source>
</evidence>
<feature type="active site" description="Proton acceptor" evidence="15">
    <location>
        <position position="65"/>
    </location>
</feature>
<feature type="binding site" evidence="18">
    <location>
        <position position="72"/>
    </location>
    <ligand>
        <name>a divalent metal cation</name>
        <dbReference type="ChEBI" id="CHEBI:60240"/>
    </ligand>
</feature>
<feature type="binding site" evidence="17">
    <location>
        <begin position="81"/>
        <end position="83"/>
    </location>
    <ligand>
        <name>ATP</name>
        <dbReference type="ChEBI" id="CHEBI:30616"/>
    </ligand>
</feature>
<feature type="transmembrane region" description="Helical" evidence="19">
    <location>
        <begin position="208"/>
        <end position="229"/>
    </location>
</feature>
<feature type="binding site" evidence="16">
    <location>
        <position position="65"/>
    </location>
    <ligand>
        <name>substrate</name>
    </ligand>
</feature>
<keyword evidence="13" id="KW-0594">Phospholipid biosynthesis</keyword>
<evidence type="ECO:0000313" key="20">
    <source>
        <dbReference type="EMBL" id="SHE64792.1"/>
    </source>
</evidence>
<keyword evidence="6 19" id="KW-0812">Transmembrane</keyword>
<evidence type="ECO:0000256" key="19">
    <source>
        <dbReference type="SAM" id="Phobius"/>
    </source>
</evidence>
<dbReference type="OrthoDB" id="9789934at2"/>
<dbReference type="STRING" id="112248.SAMN05444392_102208"/>
<evidence type="ECO:0000256" key="11">
    <source>
        <dbReference type="ARBA" id="ARBA00023098"/>
    </source>
</evidence>
<evidence type="ECO:0000256" key="8">
    <source>
        <dbReference type="ARBA" id="ARBA00022777"/>
    </source>
</evidence>
<feature type="transmembrane region" description="Helical" evidence="19">
    <location>
        <begin position="92"/>
        <end position="113"/>
    </location>
</feature>
<evidence type="ECO:0000256" key="18">
    <source>
        <dbReference type="PIRSR" id="PIRSR600829-4"/>
    </source>
</evidence>
<evidence type="ECO:0000256" key="16">
    <source>
        <dbReference type="PIRSR" id="PIRSR600829-2"/>
    </source>
</evidence>
<accession>A0A1M4V787</accession>
<evidence type="ECO:0000313" key="21">
    <source>
        <dbReference type="Proteomes" id="UP000184476"/>
    </source>
</evidence>
<feature type="transmembrane region" description="Helical" evidence="19">
    <location>
        <begin position="165"/>
        <end position="193"/>
    </location>
</feature>
<dbReference type="GO" id="GO:0008654">
    <property type="term" value="P:phospholipid biosynthetic process"/>
    <property type="evidence" value="ECO:0007669"/>
    <property type="project" value="UniProtKB-KW"/>
</dbReference>
<evidence type="ECO:0000256" key="6">
    <source>
        <dbReference type="ARBA" id="ARBA00022692"/>
    </source>
</evidence>
<evidence type="ECO:0000256" key="14">
    <source>
        <dbReference type="ARBA" id="ARBA00023264"/>
    </source>
</evidence>
<keyword evidence="10 19" id="KW-1133">Transmembrane helix</keyword>
<evidence type="ECO:0000256" key="10">
    <source>
        <dbReference type="ARBA" id="ARBA00022989"/>
    </source>
</evidence>
<keyword evidence="3" id="KW-1003">Cell membrane</keyword>
<reference evidence="20 21" key="1">
    <citation type="submission" date="2016-11" db="EMBL/GenBank/DDBJ databases">
        <authorList>
            <person name="Jaros S."/>
            <person name="Januszkiewicz K."/>
            <person name="Wedrychowicz H."/>
        </authorList>
    </citation>
    <scope>NUCLEOTIDE SEQUENCE [LARGE SCALE GENOMIC DNA]</scope>
    <source>
        <strain evidence="20 21">DSM 44666</strain>
    </source>
</reference>
<keyword evidence="12 19" id="KW-0472">Membrane</keyword>
<dbReference type="PANTHER" id="PTHR34299:SF1">
    <property type="entry name" value="DIACYLGLYCEROL KINASE"/>
    <property type="match status" value="1"/>
</dbReference>
<keyword evidence="9 17" id="KW-0067">ATP-binding</keyword>
<dbReference type="CDD" id="cd14265">
    <property type="entry name" value="UDPK_IM_like"/>
    <property type="match status" value="1"/>
</dbReference>
<evidence type="ECO:0000256" key="12">
    <source>
        <dbReference type="ARBA" id="ARBA00023136"/>
    </source>
</evidence>
<dbReference type="InterPro" id="IPR000829">
    <property type="entry name" value="DAGK"/>
</dbReference>
<feature type="transmembrane region" description="Helical" evidence="19">
    <location>
        <begin position="27"/>
        <end position="46"/>
    </location>
</feature>
<feature type="transmembrane region" description="Helical" evidence="19">
    <location>
        <begin position="133"/>
        <end position="153"/>
    </location>
</feature>
<evidence type="ECO:0000256" key="1">
    <source>
        <dbReference type="ARBA" id="ARBA00004651"/>
    </source>
</evidence>
<organism evidence="20 21">
    <name type="scientific">Seinonella peptonophila</name>
    <dbReference type="NCBI Taxonomy" id="112248"/>
    <lineage>
        <taxon>Bacteria</taxon>
        <taxon>Bacillati</taxon>
        <taxon>Bacillota</taxon>
        <taxon>Bacilli</taxon>
        <taxon>Bacillales</taxon>
        <taxon>Thermoactinomycetaceae</taxon>
        <taxon>Seinonella</taxon>
    </lineage>
</organism>
<dbReference type="InterPro" id="IPR033717">
    <property type="entry name" value="UDPK"/>
</dbReference>
<feature type="binding site" evidence="17">
    <location>
        <position position="12"/>
    </location>
    <ligand>
        <name>ATP</name>
        <dbReference type="ChEBI" id="CHEBI:30616"/>
    </ligand>
</feature>
<dbReference type="GO" id="GO:0016301">
    <property type="term" value="F:kinase activity"/>
    <property type="evidence" value="ECO:0007669"/>
    <property type="project" value="UniProtKB-KW"/>
</dbReference>
<feature type="binding site" evidence="17">
    <location>
        <position position="72"/>
    </location>
    <ligand>
        <name>ATP</name>
        <dbReference type="ChEBI" id="CHEBI:30616"/>
    </ligand>
</feature>
<dbReference type="GO" id="GO:0005886">
    <property type="term" value="C:plasma membrane"/>
    <property type="evidence" value="ECO:0007669"/>
    <property type="project" value="UniProtKB-SubCell"/>
</dbReference>
<evidence type="ECO:0000256" key="4">
    <source>
        <dbReference type="ARBA" id="ARBA00022516"/>
    </source>
</evidence>
<name>A0A1M4V787_9BACL</name>
<comment type="subcellular location">
    <subcellularLocation>
        <location evidence="1">Cell membrane</location>
        <topology evidence="1">Multi-pass membrane protein</topology>
    </subcellularLocation>
</comment>
<evidence type="ECO:0000256" key="5">
    <source>
        <dbReference type="ARBA" id="ARBA00022679"/>
    </source>
</evidence>
<keyword evidence="14" id="KW-1208">Phospholipid metabolism</keyword>
<evidence type="ECO:0000256" key="9">
    <source>
        <dbReference type="ARBA" id="ARBA00022840"/>
    </source>
</evidence>
<evidence type="ECO:0000256" key="17">
    <source>
        <dbReference type="PIRSR" id="PIRSR600829-3"/>
    </source>
</evidence>
<keyword evidence="11" id="KW-0443">Lipid metabolism</keyword>
<gene>
    <name evidence="20" type="ORF">SAMN05444392_102208</name>
</gene>
<dbReference type="AlphaFoldDB" id="A0A1M4V787"/>
<dbReference type="Gene3D" id="1.10.287.3610">
    <property type="match status" value="1"/>
</dbReference>
<dbReference type="PANTHER" id="PTHR34299">
    <property type="entry name" value="DIACYLGLYCEROL KINASE"/>
    <property type="match status" value="1"/>
</dbReference>
<dbReference type="GO" id="GO:0005524">
    <property type="term" value="F:ATP binding"/>
    <property type="evidence" value="ECO:0007669"/>
    <property type="project" value="UniProtKB-KW"/>
</dbReference>
<dbReference type="RefSeq" id="WP_073153488.1">
    <property type="nucleotide sequence ID" value="NZ_FQVL01000002.1"/>
</dbReference>
<keyword evidence="18" id="KW-0479">Metal-binding</keyword>
<dbReference type="GO" id="GO:0046872">
    <property type="term" value="F:metal ion binding"/>
    <property type="evidence" value="ECO:0007669"/>
    <property type="project" value="UniProtKB-KW"/>
</dbReference>
<dbReference type="InterPro" id="IPR036945">
    <property type="entry name" value="DAGK_sf"/>
</dbReference>
<dbReference type="EMBL" id="FQVL01000002">
    <property type="protein sequence ID" value="SHE64792.1"/>
    <property type="molecule type" value="Genomic_DNA"/>
</dbReference>
<evidence type="ECO:0000256" key="13">
    <source>
        <dbReference type="ARBA" id="ARBA00023209"/>
    </source>
</evidence>
<evidence type="ECO:0000256" key="3">
    <source>
        <dbReference type="ARBA" id="ARBA00022475"/>
    </source>
</evidence>
<comment type="cofactor">
    <cofactor evidence="18">
        <name>Mg(2+)</name>
        <dbReference type="ChEBI" id="CHEBI:18420"/>
    </cofactor>
    <text evidence="18">Mn(2+), Zn(2+), Cd(2+) and Co(2+) support activity to lesser extents.</text>
</comment>
<feature type="binding site" evidence="17">
    <location>
        <begin position="90"/>
        <end position="91"/>
    </location>
    <ligand>
        <name>ATP</name>
        <dbReference type="ChEBI" id="CHEBI:30616"/>
    </ligand>
</feature>
<keyword evidence="8 20" id="KW-0418">Kinase</keyword>
<evidence type="ECO:0000256" key="2">
    <source>
        <dbReference type="ARBA" id="ARBA00005967"/>
    </source>
</evidence>
<keyword evidence="7 17" id="KW-0547">Nucleotide-binding</keyword>
<proteinExistence type="inferred from homology"/>